<keyword evidence="10" id="KW-1185">Reference proteome</keyword>
<dbReference type="PANTHER" id="PTHR30558">
    <property type="entry name" value="EXBD MEMBRANE COMPONENT OF PMF-DRIVEN MACROMOLECULE IMPORT SYSTEM"/>
    <property type="match status" value="1"/>
</dbReference>
<keyword evidence="7" id="KW-0813">Transport</keyword>
<evidence type="ECO:0000256" key="7">
    <source>
        <dbReference type="RuleBase" id="RU003879"/>
    </source>
</evidence>
<dbReference type="Proteomes" id="UP000219621">
    <property type="component" value="Unassembled WGS sequence"/>
</dbReference>
<evidence type="ECO:0000256" key="8">
    <source>
        <dbReference type="SAM" id="Phobius"/>
    </source>
</evidence>
<evidence type="ECO:0000256" key="2">
    <source>
        <dbReference type="ARBA" id="ARBA00005811"/>
    </source>
</evidence>
<evidence type="ECO:0000256" key="4">
    <source>
        <dbReference type="ARBA" id="ARBA00022692"/>
    </source>
</evidence>
<organism evidence="9 10">
    <name type="scientific">Caenispirillum bisanense</name>
    <dbReference type="NCBI Taxonomy" id="414052"/>
    <lineage>
        <taxon>Bacteria</taxon>
        <taxon>Pseudomonadati</taxon>
        <taxon>Pseudomonadota</taxon>
        <taxon>Alphaproteobacteria</taxon>
        <taxon>Rhodospirillales</taxon>
        <taxon>Novispirillaceae</taxon>
        <taxon>Caenispirillum</taxon>
    </lineage>
</organism>
<keyword evidence="3" id="KW-1003">Cell membrane</keyword>
<dbReference type="InterPro" id="IPR003400">
    <property type="entry name" value="ExbD"/>
</dbReference>
<dbReference type="Pfam" id="PF02472">
    <property type="entry name" value="ExbD"/>
    <property type="match status" value="1"/>
</dbReference>
<dbReference type="GO" id="GO:0015031">
    <property type="term" value="P:protein transport"/>
    <property type="evidence" value="ECO:0007669"/>
    <property type="project" value="UniProtKB-KW"/>
</dbReference>
<evidence type="ECO:0000313" key="10">
    <source>
        <dbReference type="Proteomes" id="UP000219621"/>
    </source>
</evidence>
<dbReference type="EMBL" id="OCNJ01000002">
    <property type="protein sequence ID" value="SOD91755.1"/>
    <property type="molecule type" value="Genomic_DNA"/>
</dbReference>
<proteinExistence type="inferred from homology"/>
<evidence type="ECO:0000256" key="5">
    <source>
        <dbReference type="ARBA" id="ARBA00022989"/>
    </source>
</evidence>
<protein>
    <submittedName>
        <fullName evidence="9">Outer membrane transport energization protein ExbD</fullName>
    </submittedName>
</protein>
<evidence type="ECO:0000313" key="9">
    <source>
        <dbReference type="EMBL" id="SOD91755.1"/>
    </source>
</evidence>
<sequence>MSRAFRVTGARRGGRALISLTPLIDVVFILLVFFMLASSFTDWRALDLATAGKAVAAASSAEGALVVRVRADGALDVAGARVAEADLAARLADVAPERRVAVQPDAGVPLQRVVTVMETVAAAGLTKVSLVRGAGG</sequence>
<dbReference type="AlphaFoldDB" id="A0A286G8C0"/>
<evidence type="ECO:0000256" key="3">
    <source>
        <dbReference type="ARBA" id="ARBA00022475"/>
    </source>
</evidence>
<dbReference type="Gene3D" id="3.30.420.270">
    <property type="match status" value="1"/>
</dbReference>
<comment type="similarity">
    <text evidence="2 7">Belongs to the ExbD/TolR family.</text>
</comment>
<evidence type="ECO:0000256" key="6">
    <source>
        <dbReference type="ARBA" id="ARBA00023136"/>
    </source>
</evidence>
<dbReference type="OrthoDB" id="5456447at2"/>
<dbReference type="RefSeq" id="WP_097277879.1">
    <property type="nucleotide sequence ID" value="NZ_OCNJ01000002.1"/>
</dbReference>
<keyword evidence="5 8" id="KW-1133">Transmembrane helix</keyword>
<feature type="transmembrane region" description="Helical" evidence="8">
    <location>
        <begin position="16"/>
        <end position="37"/>
    </location>
</feature>
<gene>
    <name evidence="9" type="ORF">SAMN05421508_10290</name>
</gene>
<dbReference type="PANTHER" id="PTHR30558:SF3">
    <property type="entry name" value="BIOPOLYMER TRANSPORT PROTEIN EXBD-RELATED"/>
    <property type="match status" value="1"/>
</dbReference>
<keyword evidence="7" id="KW-0653">Protein transport</keyword>
<accession>A0A286G8C0</accession>
<dbReference type="GO" id="GO:0005886">
    <property type="term" value="C:plasma membrane"/>
    <property type="evidence" value="ECO:0007669"/>
    <property type="project" value="UniProtKB-SubCell"/>
</dbReference>
<evidence type="ECO:0000256" key="1">
    <source>
        <dbReference type="ARBA" id="ARBA00004162"/>
    </source>
</evidence>
<comment type="subcellular location">
    <subcellularLocation>
        <location evidence="1">Cell membrane</location>
        <topology evidence="1">Single-pass membrane protein</topology>
    </subcellularLocation>
    <subcellularLocation>
        <location evidence="7">Cell membrane</location>
        <topology evidence="7">Single-pass type II membrane protein</topology>
    </subcellularLocation>
</comment>
<keyword evidence="4 7" id="KW-0812">Transmembrane</keyword>
<reference evidence="9 10" key="1">
    <citation type="submission" date="2017-09" db="EMBL/GenBank/DDBJ databases">
        <authorList>
            <person name="Ehlers B."/>
            <person name="Leendertz F.H."/>
        </authorList>
    </citation>
    <scope>NUCLEOTIDE SEQUENCE [LARGE SCALE GENOMIC DNA]</scope>
    <source>
        <strain evidence="9 10">USBA 140</strain>
    </source>
</reference>
<dbReference type="GO" id="GO:0022857">
    <property type="term" value="F:transmembrane transporter activity"/>
    <property type="evidence" value="ECO:0007669"/>
    <property type="project" value="InterPro"/>
</dbReference>
<keyword evidence="6 8" id="KW-0472">Membrane</keyword>
<name>A0A286G8C0_9PROT</name>